<protein>
    <submittedName>
        <fullName evidence="2">Uncharacterized protein</fullName>
    </submittedName>
</protein>
<dbReference type="EMBL" id="JACMYH010000002">
    <property type="protein sequence ID" value="MBC2678674.1"/>
    <property type="molecule type" value="Genomic_DNA"/>
</dbReference>
<proteinExistence type="predicted"/>
<dbReference type="Proteomes" id="UP000546173">
    <property type="component" value="Unassembled WGS sequence"/>
</dbReference>
<evidence type="ECO:0000256" key="1">
    <source>
        <dbReference type="SAM" id="Phobius"/>
    </source>
</evidence>
<dbReference type="AlphaFoldDB" id="A0A7X1KTF7"/>
<keyword evidence="1" id="KW-0812">Transmembrane</keyword>
<keyword evidence="1" id="KW-1133">Transmembrane helix</keyword>
<accession>A0A7X1KTF7</accession>
<organism evidence="2 3">
    <name type="scientific">Pseudomonas baltica</name>
    <dbReference type="NCBI Taxonomy" id="2762576"/>
    <lineage>
        <taxon>Bacteria</taxon>
        <taxon>Pseudomonadati</taxon>
        <taxon>Pseudomonadota</taxon>
        <taxon>Gammaproteobacteria</taxon>
        <taxon>Pseudomonadales</taxon>
        <taxon>Pseudomonadaceae</taxon>
        <taxon>Pseudomonas</taxon>
    </lineage>
</organism>
<name>A0A7X1KTF7_9PSED</name>
<dbReference type="RefSeq" id="WP_185794259.1">
    <property type="nucleotide sequence ID" value="NZ_JACMYH010000002.1"/>
</dbReference>
<comment type="caution">
    <text evidence="2">The sequence shown here is derived from an EMBL/GenBank/DDBJ whole genome shotgun (WGS) entry which is preliminary data.</text>
</comment>
<evidence type="ECO:0000313" key="2">
    <source>
        <dbReference type="EMBL" id="MBC2678674.1"/>
    </source>
</evidence>
<keyword evidence="1" id="KW-0472">Membrane</keyword>
<gene>
    <name evidence="2" type="ORF">H7993_09755</name>
</gene>
<reference evidence="2 3" key="1">
    <citation type="submission" date="2020-08" db="EMBL/GenBank/DDBJ databases">
        <title>Pseudomonas sp. nov.</title>
        <authorList>
            <person name="Gieschler S."/>
            <person name="Fiedler G."/>
            <person name="Brinks E."/>
            <person name="Boehnlein C."/>
            <person name="Franz C.M.A.P."/>
            <person name="Kabisch J."/>
        </authorList>
    </citation>
    <scope>NUCLEOTIDE SEQUENCE [LARGE SCALE GENOMIC DNA]</scope>
    <source>
        <strain evidence="2 3">MBT-2</strain>
    </source>
</reference>
<sequence length="109" mass="12045">MRRLSKLWTAVGSAVPVVVGSALGGLGLVDFNTLLAIALVPQVVFLVIGEWPDFQRTGHQQAWAQEEFAHLPRYTVRPVVRRHRLMDSAAMNEALAEFDINQASLGHAR</sequence>
<feature type="transmembrane region" description="Helical" evidence="1">
    <location>
        <begin position="7"/>
        <end position="28"/>
    </location>
</feature>
<keyword evidence="3" id="KW-1185">Reference proteome</keyword>
<evidence type="ECO:0000313" key="3">
    <source>
        <dbReference type="Proteomes" id="UP000546173"/>
    </source>
</evidence>
<feature type="transmembrane region" description="Helical" evidence="1">
    <location>
        <begin position="34"/>
        <end position="51"/>
    </location>
</feature>